<dbReference type="EMBL" id="ATFE01000004">
    <property type="protein sequence ID" value="EPF29449.1"/>
    <property type="molecule type" value="Genomic_DNA"/>
</dbReference>
<dbReference type="GO" id="GO:0007165">
    <property type="term" value="P:signal transduction"/>
    <property type="evidence" value="ECO:0007669"/>
    <property type="project" value="InterPro"/>
</dbReference>
<feature type="domain" description="SEFIR" evidence="1">
    <location>
        <begin position="6"/>
        <end position="139"/>
    </location>
</feature>
<name>A0AA87TFF4_TREMD</name>
<dbReference type="Gene3D" id="3.40.50.10140">
    <property type="entry name" value="Toll/interleukin-1 receptor homology (TIR) domain"/>
    <property type="match status" value="1"/>
</dbReference>
<organism evidence="2 3">
    <name type="scientific">Treponema medium ATCC 700293</name>
    <dbReference type="NCBI Taxonomy" id="1125700"/>
    <lineage>
        <taxon>Bacteria</taxon>
        <taxon>Pseudomonadati</taxon>
        <taxon>Spirochaetota</taxon>
        <taxon>Spirochaetia</taxon>
        <taxon>Spirochaetales</taxon>
        <taxon>Treponemataceae</taxon>
        <taxon>Treponema</taxon>
    </lineage>
</organism>
<dbReference type="Proteomes" id="UP000014634">
    <property type="component" value="Unassembled WGS sequence"/>
</dbReference>
<evidence type="ECO:0000313" key="2">
    <source>
        <dbReference type="EMBL" id="EPF29449.1"/>
    </source>
</evidence>
<dbReference type="InterPro" id="IPR035897">
    <property type="entry name" value="Toll_tir_struct_dom_sf"/>
</dbReference>
<reference evidence="2 3" key="1">
    <citation type="submission" date="2013-04" db="EMBL/GenBank/DDBJ databases">
        <title>The Genome Sequence of Treponema medium ATCC 700293.</title>
        <authorList>
            <consortium name="The Broad Institute Genomics Platform"/>
            <person name="Earl A."/>
            <person name="Ward D."/>
            <person name="Feldgarden M."/>
            <person name="Gevers D."/>
            <person name="Leonetti C."/>
            <person name="Blanton J.M."/>
            <person name="Dewhirst F.E."/>
            <person name="Izard J."/>
            <person name="Walker B."/>
            <person name="Young S."/>
            <person name="Zeng Q."/>
            <person name="Gargeya S."/>
            <person name="Fitzgerald M."/>
            <person name="Haas B."/>
            <person name="Abouelleil A."/>
            <person name="Allen A.W."/>
            <person name="Alvarado L."/>
            <person name="Arachchi H.M."/>
            <person name="Berlin A.M."/>
            <person name="Chapman S.B."/>
            <person name="Gainer-Dewar J."/>
            <person name="Goldberg J."/>
            <person name="Griggs A."/>
            <person name="Gujja S."/>
            <person name="Hansen M."/>
            <person name="Howarth C."/>
            <person name="Imamovic A."/>
            <person name="Ireland A."/>
            <person name="Larimer J."/>
            <person name="McCowan C."/>
            <person name="Murphy C."/>
            <person name="Pearson M."/>
            <person name="Poon T.W."/>
            <person name="Priest M."/>
            <person name="Roberts A."/>
            <person name="Saif S."/>
            <person name="Shea T."/>
            <person name="Sisk P."/>
            <person name="Sykes S."/>
            <person name="Wortman J."/>
            <person name="Nusbaum C."/>
            <person name="Birren B."/>
        </authorList>
    </citation>
    <scope>NUCLEOTIDE SEQUENCE [LARGE SCALE GENOMIC DNA]</scope>
    <source>
        <strain evidence="2 3">ATCC 700293</strain>
    </source>
</reference>
<evidence type="ECO:0000259" key="1">
    <source>
        <dbReference type="PROSITE" id="PS51534"/>
    </source>
</evidence>
<dbReference type="PROSITE" id="PS51534">
    <property type="entry name" value="SEFIR"/>
    <property type="match status" value="1"/>
</dbReference>
<dbReference type="SUPFAM" id="SSF52200">
    <property type="entry name" value="Toll/Interleukin receptor TIR domain"/>
    <property type="match status" value="1"/>
</dbReference>
<dbReference type="Pfam" id="PF13676">
    <property type="entry name" value="TIR_2"/>
    <property type="match status" value="1"/>
</dbReference>
<protein>
    <recommendedName>
        <fullName evidence="1">SEFIR domain-containing protein</fullName>
    </recommendedName>
</protein>
<gene>
    <name evidence="2" type="ORF">HMPREF9195_00735</name>
</gene>
<proteinExistence type="predicted"/>
<dbReference type="RefSeq" id="WP_016522705.1">
    <property type="nucleotide sequence ID" value="NZ_KE332517.1"/>
</dbReference>
<sequence>MSAEIHPKVFISYSWTVQDWVVEFAQRLVNAGIDTIVDFWNLKPGNDKYKFMESMVTDNTIDFVLIVCDKTYAEKANDRTGEVGDETVIISAELYGKFKQEKFLPLILEKNEDASPTVPVYIKSRIYFDFSDENNYENEYEKLIRHIYNEPLISKPKLGSRPEYLKNNSVDLFSLQSGIAVLKTSNNDLRKNVAISDFPKNFASKAKEFKIDTANSDRDFIASEIVSKIDAMKPLRDIYLDFLQEVISSEKDIVSFIYNFFETAYNELMLVDKNVYSWSDYYFDNYTIFIWELFVCTIAYLRHYEKYSLIHDILTHTYYLQRKISSSSNIAPCSFVRFRCYPTMVDNSYRYKEKLVSKIADIMVARIKEPIITKKSFTETDIFLTQMSFALNQTYHEKHWFALSYIYANNSESLWVRLSSKEYCEKILPLFGVSSIDELKKLISTNPVTPNYCYPNDLDSIPPIPLQIGDYGIASLR</sequence>
<comment type="caution">
    <text evidence="2">The sequence shown here is derived from an EMBL/GenBank/DDBJ whole genome shotgun (WGS) entry which is preliminary data.</text>
</comment>
<dbReference type="AlphaFoldDB" id="A0AA87TFF4"/>
<dbReference type="InterPro" id="IPR013568">
    <property type="entry name" value="SEFIR_dom"/>
</dbReference>
<accession>A0AA87TFF4</accession>
<dbReference type="InterPro" id="IPR000157">
    <property type="entry name" value="TIR_dom"/>
</dbReference>
<evidence type="ECO:0000313" key="3">
    <source>
        <dbReference type="Proteomes" id="UP000014634"/>
    </source>
</evidence>